<dbReference type="RefSeq" id="WP_336806352.1">
    <property type="nucleotide sequence ID" value="NZ_JBBBNY010000001.1"/>
</dbReference>
<reference evidence="3 4" key="1">
    <citation type="journal article" date="2014" name="Int. J. Syst. Evol. Microbiol.">
        <title>Fulvimonas yonginensis sp. nov., isolated from greenhouse soil, and emended description of the genus Fulvimonas.</title>
        <authorList>
            <person name="Ahn J.H."/>
            <person name="Kim S.J."/>
            <person name="Weon H.Y."/>
            <person name="Hong S.B."/>
            <person name="Seok S.J."/>
            <person name="Kwon S.W."/>
        </authorList>
    </citation>
    <scope>NUCLEOTIDE SEQUENCE [LARGE SCALE GENOMIC DNA]</scope>
    <source>
        <strain evidence="3 4">KACC 16952</strain>
    </source>
</reference>
<sequence length="87" mass="9199">MNIFKPMLAIGAMLITAQALAHKVPRTHIGTPSTIQTMPTQTDTSPAALLDSIGGRVATGGSEESVKILPEQSPKRLGSVTTNNRHH</sequence>
<comment type="caution">
    <text evidence="3">The sequence shown here is derived from an EMBL/GenBank/DDBJ whole genome shotgun (WGS) entry which is preliminary data.</text>
</comment>
<feature type="chain" id="PRO_5046080977" evidence="2">
    <location>
        <begin position="22"/>
        <end position="87"/>
    </location>
</feature>
<accession>A0ABU8J8C4</accession>
<name>A0ABU8J8C4_9GAMM</name>
<organism evidence="3 4">
    <name type="scientific">Fulvimonas yonginensis</name>
    <dbReference type="NCBI Taxonomy" id="1495200"/>
    <lineage>
        <taxon>Bacteria</taxon>
        <taxon>Pseudomonadati</taxon>
        <taxon>Pseudomonadota</taxon>
        <taxon>Gammaproteobacteria</taxon>
        <taxon>Lysobacterales</taxon>
        <taxon>Rhodanobacteraceae</taxon>
        <taxon>Fulvimonas</taxon>
    </lineage>
</organism>
<proteinExistence type="predicted"/>
<gene>
    <name evidence="3" type="ORF">WAT24_03090</name>
</gene>
<keyword evidence="4" id="KW-1185">Reference proteome</keyword>
<dbReference type="Proteomes" id="UP001381174">
    <property type="component" value="Unassembled WGS sequence"/>
</dbReference>
<evidence type="ECO:0000313" key="3">
    <source>
        <dbReference type="EMBL" id="MEI7035740.1"/>
    </source>
</evidence>
<feature type="signal peptide" evidence="2">
    <location>
        <begin position="1"/>
        <end position="21"/>
    </location>
</feature>
<evidence type="ECO:0000256" key="2">
    <source>
        <dbReference type="SAM" id="SignalP"/>
    </source>
</evidence>
<dbReference type="EMBL" id="JBBBNY010000001">
    <property type="protein sequence ID" value="MEI7035740.1"/>
    <property type="molecule type" value="Genomic_DNA"/>
</dbReference>
<protein>
    <submittedName>
        <fullName evidence="3">Uncharacterized protein</fullName>
    </submittedName>
</protein>
<evidence type="ECO:0000256" key="1">
    <source>
        <dbReference type="SAM" id="MobiDB-lite"/>
    </source>
</evidence>
<keyword evidence="2" id="KW-0732">Signal</keyword>
<evidence type="ECO:0000313" key="4">
    <source>
        <dbReference type="Proteomes" id="UP001381174"/>
    </source>
</evidence>
<feature type="region of interest" description="Disordered" evidence="1">
    <location>
        <begin position="55"/>
        <end position="87"/>
    </location>
</feature>